<keyword evidence="1" id="KW-1003">Cell membrane</keyword>
<dbReference type="SUPFAM" id="SSF53448">
    <property type="entry name" value="Nucleotide-diphospho-sugar transferases"/>
    <property type="match status" value="1"/>
</dbReference>
<dbReference type="RefSeq" id="WP_063341116.1">
    <property type="nucleotide sequence ID" value="NZ_LUKJ01000003.1"/>
</dbReference>
<proteinExistence type="predicted"/>
<accession>A0A161Z3L0</accession>
<sequence>MNPSIEITIPILNEEATLADQVNKTRDYILNNLTDIGDIHIVLADNGSTDRTPEIARELQSKLPGVRYLRLEERGVGRALKASWTQSTADIVGYMDLDLATDLRHLRPALEALKANNADIVTGSRLAKGAKVIGRKPLRNVTSLGFNSIVKLIFNTSFSDGMCGFKFLQRNILGPLMKTGAQSDGWFFATEILITGEHLKYRVLDLPVTWTDDPNSKVKVIKLIIEYLKAMFSLRQRLNNTKPGV</sequence>
<name>A0A161Z3L0_PSEFL</name>
<evidence type="ECO:0000256" key="1">
    <source>
        <dbReference type="ARBA" id="ARBA00022519"/>
    </source>
</evidence>
<dbReference type="OrthoDB" id="9069044at2"/>
<protein>
    <submittedName>
        <fullName evidence="3">Glycosyltransferase</fullName>
    </submittedName>
</protein>
<dbReference type="Gene3D" id="3.90.550.10">
    <property type="entry name" value="Spore Coat Polysaccharide Biosynthesis Protein SpsA, Chain A"/>
    <property type="match status" value="1"/>
</dbReference>
<evidence type="ECO:0000313" key="4">
    <source>
        <dbReference type="Proteomes" id="UP000076489"/>
    </source>
</evidence>
<dbReference type="Pfam" id="PF00535">
    <property type="entry name" value="Glycos_transf_2"/>
    <property type="match status" value="1"/>
</dbReference>
<dbReference type="Proteomes" id="UP000076489">
    <property type="component" value="Unassembled WGS sequence"/>
</dbReference>
<keyword evidence="3" id="KW-0808">Transferase</keyword>
<feature type="domain" description="Glycosyltransferase 2-like" evidence="2">
    <location>
        <begin position="7"/>
        <end position="173"/>
    </location>
</feature>
<keyword evidence="1" id="KW-0997">Cell inner membrane</keyword>
<comment type="caution">
    <text evidence="3">The sequence shown here is derived from an EMBL/GenBank/DDBJ whole genome shotgun (WGS) entry which is preliminary data.</text>
</comment>
<dbReference type="GO" id="GO:0016740">
    <property type="term" value="F:transferase activity"/>
    <property type="evidence" value="ECO:0007669"/>
    <property type="project" value="UniProtKB-KW"/>
</dbReference>
<dbReference type="AlphaFoldDB" id="A0A161Z3L0"/>
<gene>
    <name evidence="3" type="ORF">A1D17_06340</name>
</gene>
<keyword evidence="1" id="KW-0472">Membrane</keyword>
<evidence type="ECO:0000259" key="2">
    <source>
        <dbReference type="Pfam" id="PF00535"/>
    </source>
</evidence>
<dbReference type="EMBL" id="LUKJ01000003">
    <property type="protein sequence ID" value="KZN15802.1"/>
    <property type="molecule type" value="Genomic_DNA"/>
</dbReference>
<dbReference type="InterPro" id="IPR001173">
    <property type="entry name" value="Glyco_trans_2-like"/>
</dbReference>
<evidence type="ECO:0000313" key="3">
    <source>
        <dbReference type="EMBL" id="KZN15802.1"/>
    </source>
</evidence>
<dbReference type="InterPro" id="IPR029044">
    <property type="entry name" value="Nucleotide-diphossugar_trans"/>
</dbReference>
<dbReference type="PANTHER" id="PTHR10859:SF91">
    <property type="entry name" value="DOLICHYL-PHOSPHATE BETA-GLUCOSYLTRANSFERASE"/>
    <property type="match status" value="1"/>
</dbReference>
<dbReference type="GO" id="GO:0006487">
    <property type="term" value="P:protein N-linked glycosylation"/>
    <property type="evidence" value="ECO:0007669"/>
    <property type="project" value="TreeGrafter"/>
</dbReference>
<dbReference type="PANTHER" id="PTHR10859">
    <property type="entry name" value="GLYCOSYL TRANSFERASE"/>
    <property type="match status" value="1"/>
</dbReference>
<reference evidence="3 4" key="2">
    <citation type="journal article" date="2018" name="Nature">
        <title>Mutant phenotypes for thousands of bacterial genes of unknown function.</title>
        <authorList>
            <person name="Price M.N."/>
            <person name="Wetmore K.M."/>
            <person name="Waters R.J."/>
            <person name="Callaghan M."/>
            <person name="Ray J."/>
            <person name="Liu H."/>
            <person name="Kuehl J.V."/>
            <person name="Melnyk R.A."/>
            <person name="Lamson J.S."/>
            <person name="Suh Y."/>
            <person name="Carlson H.K."/>
            <person name="Esquivel Z."/>
            <person name="Sadeeshkumar H."/>
            <person name="Chakraborty R."/>
            <person name="Zane G.M."/>
            <person name="Rubin B.E."/>
            <person name="Wall J.D."/>
            <person name="Visel A."/>
            <person name="Bristow J."/>
            <person name="Blow M.J."/>
            <person name="Arkin A.P."/>
            <person name="Deutschbauer A.M."/>
        </authorList>
    </citation>
    <scope>NUCLEOTIDE SEQUENCE [LARGE SCALE GENOMIC DNA]</scope>
    <source>
        <strain evidence="3 4">FW300-N1B4</strain>
    </source>
</reference>
<organism evidence="3 4">
    <name type="scientific">Pseudomonas fluorescens</name>
    <dbReference type="NCBI Taxonomy" id="294"/>
    <lineage>
        <taxon>Bacteria</taxon>
        <taxon>Pseudomonadati</taxon>
        <taxon>Pseudomonadota</taxon>
        <taxon>Gammaproteobacteria</taxon>
        <taxon>Pseudomonadales</taxon>
        <taxon>Pseudomonadaceae</taxon>
        <taxon>Pseudomonas</taxon>
    </lineage>
</organism>
<reference evidence="4" key="1">
    <citation type="submission" date="2016-03" db="EMBL/GenBank/DDBJ databases">
        <authorList>
            <person name="Ray J."/>
            <person name="Price M."/>
            <person name="Deutschbauer A."/>
        </authorList>
    </citation>
    <scope>NUCLEOTIDE SEQUENCE [LARGE SCALE GENOMIC DNA]</scope>
    <source>
        <strain evidence="4">FW300-N1B4</strain>
    </source>
</reference>